<dbReference type="EMBL" id="JAGGLL010000022">
    <property type="protein sequence ID" value="MBP2023036.1"/>
    <property type="molecule type" value="Genomic_DNA"/>
</dbReference>
<dbReference type="InterPro" id="IPR000914">
    <property type="entry name" value="SBP_5_dom"/>
</dbReference>
<evidence type="ECO:0000259" key="6">
    <source>
        <dbReference type="Pfam" id="PF00496"/>
    </source>
</evidence>
<dbReference type="Gene3D" id="3.90.76.10">
    <property type="entry name" value="Dipeptide-binding Protein, Domain 1"/>
    <property type="match status" value="1"/>
</dbReference>
<dbReference type="PANTHER" id="PTHR30290:SF10">
    <property type="entry name" value="PERIPLASMIC OLIGOPEPTIDE-BINDING PROTEIN-RELATED"/>
    <property type="match status" value="1"/>
</dbReference>
<keyword evidence="4 5" id="KW-0732">Signal</keyword>
<keyword evidence="8" id="KW-1185">Reference proteome</keyword>
<comment type="subcellular location">
    <subcellularLocation>
        <location evidence="1">Cell envelope</location>
    </subcellularLocation>
</comment>
<dbReference type="Proteomes" id="UP001519308">
    <property type="component" value="Unassembled WGS sequence"/>
</dbReference>
<dbReference type="InterPro" id="IPR030678">
    <property type="entry name" value="Peptide/Ni-bd"/>
</dbReference>
<proteinExistence type="inferred from homology"/>
<comment type="caution">
    <text evidence="7">The sequence shown here is derived from an EMBL/GenBank/DDBJ whole genome shotgun (WGS) entry which is preliminary data.</text>
</comment>
<dbReference type="PANTHER" id="PTHR30290">
    <property type="entry name" value="PERIPLASMIC BINDING COMPONENT OF ABC TRANSPORTER"/>
    <property type="match status" value="1"/>
</dbReference>
<dbReference type="SUPFAM" id="SSF53850">
    <property type="entry name" value="Periplasmic binding protein-like II"/>
    <property type="match status" value="1"/>
</dbReference>
<keyword evidence="3" id="KW-0813">Transport</keyword>
<evidence type="ECO:0000256" key="4">
    <source>
        <dbReference type="ARBA" id="ARBA00022729"/>
    </source>
</evidence>
<reference evidence="7 8" key="1">
    <citation type="submission" date="2021-03" db="EMBL/GenBank/DDBJ databases">
        <title>Genomic Encyclopedia of Type Strains, Phase IV (KMG-IV): sequencing the most valuable type-strain genomes for metagenomic binning, comparative biology and taxonomic classification.</title>
        <authorList>
            <person name="Goeker M."/>
        </authorList>
    </citation>
    <scope>NUCLEOTIDE SEQUENCE [LARGE SCALE GENOMIC DNA]</scope>
    <source>
        <strain evidence="7 8">DSM 28650</strain>
    </source>
</reference>
<dbReference type="Gene3D" id="3.10.105.10">
    <property type="entry name" value="Dipeptide-binding Protein, Domain 3"/>
    <property type="match status" value="1"/>
</dbReference>
<gene>
    <name evidence="7" type="ORF">J2Z44_002861</name>
</gene>
<dbReference type="Gene3D" id="3.40.190.10">
    <property type="entry name" value="Periplasmic binding protein-like II"/>
    <property type="match status" value="1"/>
</dbReference>
<evidence type="ECO:0000313" key="8">
    <source>
        <dbReference type="Proteomes" id="UP001519308"/>
    </source>
</evidence>
<evidence type="ECO:0000256" key="5">
    <source>
        <dbReference type="SAM" id="SignalP"/>
    </source>
</evidence>
<evidence type="ECO:0000256" key="2">
    <source>
        <dbReference type="ARBA" id="ARBA00005695"/>
    </source>
</evidence>
<name>A0ABS4K5H9_9CLOT</name>
<dbReference type="CDD" id="cd08504">
    <property type="entry name" value="PBP2_OppA"/>
    <property type="match status" value="1"/>
</dbReference>
<accession>A0ABS4K5H9</accession>
<dbReference type="Pfam" id="PF00496">
    <property type="entry name" value="SBP_bac_5"/>
    <property type="match status" value="1"/>
</dbReference>
<dbReference type="RefSeq" id="WP_021284234.1">
    <property type="nucleotide sequence ID" value="NZ_JAGGLL010000022.1"/>
</dbReference>
<dbReference type="PIRSF" id="PIRSF002741">
    <property type="entry name" value="MppA"/>
    <property type="match status" value="1"/>
</dbReference>
<organism evidence="7 8">
    <name type="scientific">Clostridium punense</name>
    <dbReference type="NCBI Taxonomy" id="1054297"/>
    <lineage>
        <taxon>Bacteria</taxon>
        <taxon>Bacillati</taxon>
        <taxon>Bacillota</taxon>
        <taxon>Clostridia</taxon>
        <taxon>Eubacteriales</taxon>
        <taxon>Clostridiaceae</taxon>
        <taxon>Clostridium</taxon>
    </lineage>
</organism>
<feature type="domain" description="Solute-binding protein family 5" evidence="6">
    <location>
        <begin position="87"/>
        <end position="481"/>
    </location>
</feature>
<dbReference type="PROSITE" id="PS51257">
    <property type="entry name" value="PROKAR_LIPOPROTEIN"/>
    <property type="match status" value="1"/>
</dbReference>
<protein>
    <submittedName>
        <fullName evidence="7">Oligopeptide transport system substrate-binding protein</fullName>
    </submittedName>
</protein>
<dbReference type="InterPro" id="IPR039424">
    <property type="entry name" value="SBP_5"/>
</dbReference>
<evidence type="ECO:0000256" key="3">
    <source>
        <dbReference type="ARBA" id="ARBA00022448"/>
    </source>
</evidence>
<sequence>MKSKKVLTLLTATLIAVSTVLSGCGKDDPKKVEGGIDKDQTLNYCFISDVRSLDPSINDDTYGGMVLTDTMEALTRVEQDEKGNDVIKPAGATKWDVSQDGLTYTFHLRDFNWEDGKKVTSKDYAYSLMRTLEPATGATYVQLIDMIKGASAYNGGTGKKEDVGITTPDDNTLVITLEKPTPYFMNLTYFTLFMPQRQDMVEKNAKNYGADAGTLLSCGPFKLKEWVHDSKIVLEKNENYYDKDKVKLNTVNIKVIKEEEAEMQELYNGGLDMANVTKQDWKEKFNATGKMDLLENIEPSTSYFHFNQTATINGVKLFSNAKVRRAFSVALDRQQIVDMINDGAAVPATGWVPLRLQLNGEEFRKASGFDPVSELQKEIKDPKAYLIEGLKELGGDTDPSKYTVHYIVGNTSALGKKNAEVYQQMLQKALGVNIAIDTVESKVKRDRIKALDYELSNLAWIGDYNDPSTFMNMWYTTRPNYNTGWANKKYDELMDKASSTSDQKQRLQYFKDAEKLLVYEDATIAPTVFNKHSEFQYKYVKGVMRPTFGSICELKYAYIEGRSK</sequence>
<evidence type="ECO:0000313" key="7">
    <source>
        <dbReference type="EMBL" id="MBP2023036.1"/>
    </source>
</evidence>
<comment type="similarity">
    <text evidence="2">Belongs to the bacterial solute-binding protein 5 family.</text>
</comment>
<evidence type="ECO:0000256" key="1">
    <source>
        <dbReference type="ARBA" id="ARBA00004196"/>
    </source>
</evidence>
<feature type="signal peptide" evidence="5">
    <location>
        <begin position="1"/>
        <end position="22"/>
    </location>
</feature>
<feature type="chain" id="PRO_5047487298" evidence="5">
    <location>
        <begin position="23"/>
        <end position="564"/>
    </location>
</feature>